<accession>A0AAE0XYY7</accession>
<keyword evidence="2" id="KW-1185">Reference proteome</keyword>
<reference evidence="1" key="1">
    <citation type="journal article" date="2023" name="G3 (Bethesda)">
        <title>A reference genome for the long-term kleptoplast-retaining sea slug Elysia crispata morphotype clarki.</title>
        <authorList>
            <person name="Eastman K.E."/>
            <person name="Pendleton A.L."/>
            <person name="Shaikh M.A."/>
            <person name="Suttiyut T."/>
            <person name="Ogas R."/>
            <person name="Tomko P."/>
            <person name="Gavelis G."/>
            <person name="Widhalm J.R."/>
            <person name="Wisecaver J.H."/>
        </authorList>
    </citation>
    <scope>NUCLEOTIDE SEQUENCE</scope>
    <source>
        <strain evidence="1">ECLA1</strain>
    </source>
</reference>
<dbReference type="EMBL" id="JAWDGP010007289">
    <property type="protein sequence ID" value="KAK3726712.1"/>
    <property type="molecule type" value="Genomic_DNA"/>
</dbReference>
<proteinExistence type="predicted"/>
<dbReference type="AlphaFoldDB" id="A0AAE0XYY7"/>
<evidence type="ECO:0000313" key="2">
    <source>
        <dbReference type="Proteomes" id="UP001283361"/>
    </source>
</evidence>
<gene>
    <name evidence="1" type="ORF">RRG08_017019</name>
</gene>
<dbReference type="Proteomes" id="UP001283361">
    <property type="component" value="Unassembled WGS sequence"/>
</dbReference>
<organism evidence="1 2">
    <name type="scientific">Elysia crispata</name>
    <name type="common">lettuce slug</name>
    <dbReference type="NCBI Taxonomy" id="231223"/>
    <lineage>
        <taxon>Eukaryota</taxon>
        <taxon>Metazoa</taxon>
        <taxon>Spiralia</taxon>
        <taxon>Lophotrochozoa</taxon>
        <taxon>Mollusca</taxon>
        <taxon>Gastropoda</taxon>
        <taxon>Heterobranchia</taxon>
        <taxon>Euthyneura</taxon>
        <taxon>Panpulmonata</taxon>
        <taxon>Sacoglossa</taxon>
        <taxon>Placobranchoidea</taxon>
        <taxon>Plakobranchidae</taxon>
        <taxon>Elysia</taxon>
    </lineage>
</organism>
<sequence length="128" mass="14666">MARMYSFFPNKAHNKAGLVATRNLKFLDFDQSLKFVKFVVVGDLINLQISVNSSPQLIKTVDLGRVCSVREQCIITPFSSSCPLWLMYDWMCIDHPTPVNVLWVLGRCPRRPFPRVKPVLWGSGLYFS</sequence>
<evidence type="ECO:0000313" key="1">
    <source>
        <dbReference type="EMBL" id="KAK3726712.1"/>
    </source>
</evidence>
<comment type="caution">
    <text evidence="1">The sequence shown here is derived from an EMBL/GenBank/DDBJ whole genome shotgun (WGS) entry which is preliminary data.</text>
</comment>
<name>A0AAE0XYY7_9GAST</name>
<protein>
    <submittedName>
        <fullName evidence="1">Uncharacterized protein</fullName>
    </submittedName>
</protein>